<evidence type="ECO:0000256" key="5">
    <source>
        <dbReference type="ARBA" id="ARBA00022448"/>
    </source>
</evidence>
<dbReference type="GO" id="GO:0005634">
    <property type="term" value="C:nucleus"/>
    <property type="evidence" value="ECO:0007669"/>
    <property type="project" value="UniProtKB-SubCell"/>
</dbReference>
<reference evidence="15 16" key="1">
    <citation type="submission" date="2016-04" db="EMBL/GenBank/DDBJ databases">
        <title>Evolutionary innovation and constraint leading to complex multicellularity in the Ascomycota.</title>
        <authorList>
            <person name="Cisse O."/>
            <person name="Nguyen A."/>
            <person name="Hewitt D.A."/>
            <person name="Jedd G."/>
            <person name="Stajich J.E."/>
        </authorList>
    </citation>
    <scope>NUCLEOTIDE SEQUENCE [LARGE SCALE GENOMIC DNA]</scope>
    <source>
        <strain evidence="15 16">DAH-3</strain>
    </source>
</reference>
<evidence type="ECO:0000313" key="15">
    <source>
        <dbReference type="EMBL" id="OLL25644.1"/>
    </source>
</evidence>
<comment type="similarity">
    <text evidence="10">Belongs to the UPL family. TOM1/PTR1 subfamily.</text>
</comment>
<dbReference type="SUPFAM" id="SSF56204">
    <property type="entry name" value="Hect, E3 ligase catalytic domain"/>
    <property type="match status" value="1"/>
</dbReference>
<dbReference type="UniPathway" id="UPA00143"/>
<evidence type="ECO:0000256" key="9">
    <source>
        <dbReference type="ARBA" id="ARBA00023242"/>
    </source>
</evidence>
<evidence type="ECO:0000256" key="3">
    <source>
        <dbReference type="ARBA" id="ARBA00004906"/>
    </source>
</evidence>
<dbReference type="GO" id="GO:0120113">
    <property type="term" value="P:cytoplasm to vacuole targeting by the NVT pathway"/>
    <property type="evidence" value="ECO:0007669"/>
    <property type="project" value="UniProtKB-ARBA"/>
</dbReference>
<dbReference type="InterPro" id="IPR016024">
    <property type="entry name" value="ARM-type_fold"/>
</dbReference>
<feature type="compositionally biased region" description="Acidic residues" evidence="12">
    <location>
        <begin position="2277"/>
        <end position="2310"/>
    </location>
</feature>
<evidence type="ECO:0000256" key="6">
    <source>
        <dbReference type="ARBA" id="ARBA00022679"/>
    </source>
</evidence>
<dbReference type="CDD" id="cd00078">
    <property type="entry name" value="HECTc"/>
    <property type="match status" value="1"/>
</dbReference>
<feature type="region of interest" description="Disordered" evidence="12">
    <location>
        <begin position="2101"/>
        <end position="2123"/>
    </location>
</feature>
<dbReference type="EC" id="2.3.2.26" evidence="4"/>
<dbReference type="SUPFAM" id="SSF48371">
    <property type="entry name" value="ARM repeat"/>
    <property type="match status" value="1"/>
</dbReference>
<feature type="region of interest" description="Disordered" evidence="12">
    <location>
        <begin position="1337"/>
        <end position="1426"/>
    </location>
</feature>
<keyword evidence="5" id="KW-0813">Transport</keyword>
<dbReference type="Gene3D" id="3.30.2160.10">
    <property type="entry name" value="Hect, E3 ligase catalytic domain"/>
    <property type="match status" value="1"/>
</dbReference>
<dbReference type="EMBL" id="LXFE01000343">
    <property type="protein sequence ID" value="OLL25644.1"/>
    <property type="molecule type" value="Genomic_DNA"/>
</dbReference>
<comment type="pathway">
    <text evidence="3">Protein modification; protein ubiquitination.</text>
</comment>
<dbReference type="Gene3D" id="3.30.2410.10">
    <property type="entry name" value="Hect, E3 ligase catalytic domain"/>
    <property type="match status" value="1"/>
</dbReference>
<evidence type="ECO:0000256" key="7">
    <source>
        <dbReference type="ARBA" id="ARBA00022786"/>
    </source>
</evidence>
<feature type="active site" description="Glycyl thioester intermediate" evidence="11">
    <location>
        <position position="3681"/>
    </location>
</feature>
<feature type="compositionally biased region" description="Polar residues" evidence="12">
    <location>
        <begin position="1342"/>
        <end position="1358"/>
    </location>
</feature>
<evidence type="ECO:0000256" key="4">
    <source>
        <dbReference type="ARBA" id="ARBA00012485"/>
    </source>
</evidence>
<feature type="region of interest" description="Disordered" evidence="12">
    <location>
        <begin position="2572"/>
        <end position="2599"/>
    </location>
</feature>
<dbReference type="PANTHER" id="PTHR11254:SF67">
    <property type="entry name" value="E3 UBIQUITIN-PROTEIN LIGASE HUWE1"/>
    <property type="match status" value="1"/>
</dbReference>
<dbReference type="Gene3D" id="1.25.10.10">
    <property type="entry name" value="Leucine-rich Repeat Variant"/>
    <property type="match status" value="1"/>
</dbReference>
<accession>A0A1U7LSM0</accession>
<dbReference type="Proteomes" id="UP000186594">
    <property type="component" value="Unassembled WGS sequence"/>
</dbReference>
<dbReference type="Pfam" id="PF06012">
    <property type="entry name" value="DUF908"/>
    <property type="match status" value="1"/>
</dbReference>
<feature type="non-terminal residue" evidence="15">
    <location>
        <position position="1"/>
    </location>
</feature>
<protein>
    <recommendedName>
        <fullName evidence="4">HECT-type E3 ubiquitin transferase</fullName>
        <ecNumber evidence="4">2.3.2.26</ecNumber>
    </recommendedName>
</protein>
<feature type="compositionally biased region" description="Polar residues" evidence="12">
    <location>
        <begin position="1395"/>
        <end position="1407"/>
    </location>
</feature>
<evidence type="ECO:0000256" key="10">
    <source>
        <dbReference type="ARBA" id="ARBA00034494"/>
    </source>
</evidence>
<evidence type="ECO:0000256" key="12">
    <source>
        <dbReference type="SAM" id="MobiDB-lite"/>
    </source>
</evidence>
<dbReference type="FunFam" id="3.30.2160.10:FF:000001">
    <property type="entry name" value="E3 ubiquitin-protein ligase NEDD4-like"/>
    <property type="match status" value="1"/>
</dbReference>
<dbReference type="InterPro" id="IPR050409">
    <property type="entry name" value="E3_ubiq-protein_ligase"/>
</dbReference>
<dbReference type="Pfam" id="PF14377">
    <property type="entry name" value="UBM"/>
    <property type="match status" value="3"/>
</dbReference>
<organism evidence="15 16">
    <name type="scientific">Neolecta irregularis (strain DAH-3)</name>
    <dbReference type="NCBI Taxonomy" id="1198029"/>
    <lineage>
        <taxon>Eukaryota</taxon>
        <taxon>Fungi</taxon>
        <taxon>Dikarya</taxon>
        <taxon>Ascomycota</taxon>
        <taxon>Taphrinomycotina</taxon>
        <taxon>Neolectales</taxon>
        <taxon>Neolectaceae</taxon>
        <taxon>Neolecta</taxon>
    </lineage>
</organism>
<evidence type="ECO:0000256" key="8">
    <source>
        <dbReference type="ARBA" id="ARBA00022816"/>
    </source>
</evidence>
<proteinExistence type="inferred from homology"/>
<feature type="region of interest" description="Disordered" evidence="12">
    <location>
        <begin position="260"/>
        <end position="279"/>
    </location>
</feature>
<evidence type="ECO:0000259" key="14">
    <source>
        <dbReference type="PROSITE" id="PS50237"/>
    </source>
</evidence>
<dbReference type="InterPro" id="IPR010314">
    <property type="entry name" value="E3_Ub_ligase_DUF913"/>
</dbReference>
<evidence type="ECO:0000256" key="11">
    <source>
        <dbReference type="PROSITE-ProRule" id="PRU00104"/>
    </source>
</evidence>
<keyword evidence="6" id="KW-0808">Transferase</keyword>
<dbReference type="SMART" id="SM00165">
    <property type="entry name" value="UBA"/>
    <property type="match status" value="1"/>
</dbReference>
<keyword evidence="7 11" id="KW-0833">Ubl conjugation pathway</keyword>
<keyword evidence="8" id="KW-0509">mRNA transport</keyword>
<dbReference type="PANTHER" id="PTHR11254">
    <property type="entry name" value="HECT DOMAIN UBIQUITIN-PROTEIN LIGASE"/>
    <property type="match status" value="1"/>
</dbReference>
<feature type="region of interest" description="Disordered" evidence="12">
    <location>
        <begin position="2151"/>
        <end position="2329"/>
    </location>
</feature>
<dbReference type="Gene3D" id="1.10.8.10">
    <property type="entry name" value="DNA helicase RuvA subunit, C-terminal domain"/>
    <property type="match status" value="1"/>
</dbReference>
<dbReference type="FunFam" id="3.30.2410.10:FF:000004">
    <property type="entry name" value="E3 ubiquitin-protein ligase HUWE1, variant"/>
    <property type="match status" value="1"/>
</dbReference>
<dbReference type="InterPro" id="IPR025527">
    <property type="entry name" value="HUWE1/Rev1_UBM"/>
</dbReference>
<dbReference type="SUPFAM" id="SSF46934">
    <property type="entry name" value="UBA-like"/>
    <property type="match status" value="1"/>
</dbReference>
<dbReference type="GO" id="GO:0051028">
    <property type="term" value="P:mRNA transport"/>
    <property type="evidence" value="ECO:0007669"/>
    <property type="project" value="UniProtKB-KW"/>
</dbReference>
<feature type="compositionally biased region" description="Acidic residues" evidence="12">
    <location>
        <begin position="2187"/>
        <end position="2209"/>
    </location>
</feature>
<dbReference type="GO" id="GO:0000209">
    <property type="term" value="P:protein polyubiquitination"/>
    <property type="evidence" value="ECO:0007669"/>
    <property type="project" value="TreeGrafter"/>
</dbReference>
<evidence type="ECO:0000256" key="2">
    <source>
        <dbReference type="ARBA" id="ARBA00004123"/>
    </source>
</evidence>
<feature type="compositionally biased region" description="Acidic residues" evidence="12">
    <location>
        <begin position="2223"/>
        <end position="2236"/>
    </location>
</feature>
<dbReference type="InterPro" id="IPR011989">
    <property type="entry name" value="ARM-like"/>
</dbReference>
<name>A0A1U7LSM0_NEOID</name>
<dbReference type="GO" id="GO:0005737">
    <property type="term" value="C:cytoplasm"/>
    <property type="evidence" value="ECO:0007669"/>
    <property type="project" value="TreeGrafter"/>
</dbReference>
<dbReference type="Pfam" id="PF00632">
    <property type="entry name" value="HECT"/>
    <property type="match status" value="1"/>
</dbReference>
<sequence>RFISTRLLFQSITANLYFSLSTSSKTAFKYIVVFPPKVARSCDPFCAAENPGFLATMQITKSLPKRLTPPPPEIKKFIDIAISSLDVDLPSHLSSLQKWVYPRGEMFHWIPVLNRLDEVLEKLVEKYELTKVQGAPFEDFDKSTLLSVLKFTSFLFDHSANRSLYNSSMHLNHLLHTTDIDVLEANLRLCLRMAQRIPMSGHAKNIYKINHDRIMELAVSWQRQRKTKISLVQLLQDDADIPEDWTGLSYQYFRQDPSHSPVSAFRHTHTQKKKEPVTPTQKRAVAEEYTEGIVAIEISAEKLQKSSLEHVVQQTITQFDLPLEHQPEFLYRVRLAKYIQDPIRRKQLVTCRLLALANAAYLALDSPKEAKLMICEPDIIVRLVEIIHPENHVRRDVQTIALNALEAFSHQSNAVTEVLTELNVAINHGILLSVLRMMIRDFQESKPVDENFQEAMFRILTYFITISTGSGMLSSAGLIPILVAMLDIQHPEALRAVSKCIGVIDHLIFGLQTSFQSFSNAQGLKFLVDRLQHEIDYGIKHASAHTERVIPQMDYQMPYERFTLIRTCLKFILRMLTTAGIADQLRNLIDTSLILTIGKVFNHSQVFGATIFATMTNIMATFVHNEPTSYAVIHESKLSHTFLDAVSHGFPKSSEVMGIIPHAFEAICLNAQGMELFKQISPMKPYFEAMLDEAYCRNTRDLESANAGIGQGFDEFLRHQPSLRSDIYRDILGLIRRVVDYGVQNPIPLLNVNKSTLVESLVETSEDVSMRDVSKDVRQCKKDDEEEVAFILYLNVVAAFVDGMLQNPNQVKEFLKTEGLDLLVQLYTSPGLPYDFGYSSAAYSLSHTFRLVVEAKPDVAIPVVLKKVREVLELIRPVLDYNGSDSFLRQFIDIHENDLDVAKHGNELIRNLISSHGLMMLLSDLYANPAISHGKSYISLYQPYIETPEFQDLIKTIGLLHRVCIWEDLMIIGTMSKDWNDATVAKSEEQPSENDEIEKRRVQAERAIDTSDPKFKNAKIIRFLISQIPSGITPTFQGLGRILISRRSSDNNQRRLSFAMGKQLAMVLIEHMNWSRAAARSTKDMYSYWIVMLTLIHGVLLDDRSSMNSNCSLLTCIMLPFQQNNGLESVLRILEHFWQEAKSVPEELGNENLTNEHLSSTTSAHVLGGLKVIFQFLLQITRSKTVIDAAQTQVMQARTQDLGKDEYFVPSAFLLRLRYIVFPTIQICWKSEHLIKLSNSLVKFLSQVLAQLLKGEGEINLMPQERESSTSVASFPAFRRALDATNNPRPPIQLYDESNVQALMEMGFSRGAVERALTRSRNRLEVATEWLLAHPEAHSLPPLSQSITPQPERPSSSLAAEGGSTAGDTEQVFPAPTVSEATVDEGNPSIRVPATQPTAPDDNSSLMNVDEESRPRSSIADPTGDVEMEEGPLRPQVVLPLPLLAKGKSKAALRRDDTEELIKRVSELRNDSRATIIERALDILQAHPDVSYDISKLIIGASDGSIHQEWRLETTTVIIESIRSLAGSRTDPCKGLALTSVIHLFGLLIHEKPYYSDASAAIQADLPLLVEISRVNDDESPPWSAHVFLIFEELLNHSDQPIHVTLNQHGAEEFVARSKTPIDVVKIDLDVRIQIFENILKVLQTQPQDKNLVITVLRLLVRFTRQRELATRMVQDGALANLFGTIRKLSGQHLQTIQVPLLLVLRHIVEDESILRSIIRTQIRAACRPSRYGTHATDMTVFMRSTAPVVLRDPDTFSQIITEQCKLAEGDLGISQHFIDLRSPPQNKDANRAETLTDSKESHSQDSNTKPPGVEHPDGVIHFLVTELLALKDIADGEPEIKQSDKVDDAETHKEEKKVQDFKLEENSDFLYRLFLLQCLTELLGAYNRCKLEFINFSRRAHPRETITPSKPRSTILNHLLYDLIPYDVNDSSEALKPHLKKLTSDWAMWCIGSLLSHTGELPKDEETSDFIFVRKFALEGILKAFKEDTVHYETLDARYTRYIVLSELIFKCIVPKENIQQGLRRIAVDTNDKLEKLMFEKNYINVLTSVVSDVDLNFPTASRVARKILKPLKHLTSVASKITETRDVNIGDEISIAESLSDAGSDGREETPDFYRNSSLGMLHGDMEETEGSEEFDENQDEDMYDEMDFDEEMSGSGGSGGSAVSDEESEHEHDLGHDDMNVEVVLEEEDDSEDSDDESHSDEDTEASADRYSDTGGLEVVADDENEGQEEWQTESEGSNEHESEAAARRLASTLETMQQFPGGGAVGRAREDPFNEEIGEESDDEEADMDGDDGFLDGDDDDEEAMDDFQWSWGPDLGDGSGVPTIRPRSHRFVSRHVRGLEDVPMFRRNRIDAPANRNDEWVSHPLLQNPATNQRANPISGAEPDNVERRHAVRLEQFTDWVQSLQDFTGNGGVHVLGDILSRATARSALQPGGIRVELTTTGPVAARELEALFGGRAALRNDFSRSHVKQQDTFHYIKAFLPATTSQRWQDEARIMYGNNYLEIANRSVNIFLNRLLPEAHEVERLRKETQARAIEDRRAQAEKKAAEEADQQRIKAEEEAVRVAKEEAERKAREEEERIRAGAEAEAEASNADNLNEAMEGVERNESVDQPAGGIGPSIPTERRVVNISGREFDITDLEIDVEFLEALPEEMREEVLTQAIREQRPERLTDQSTEINQEFLDALPAEIRAEILAQEASDRSRRSQQSRRGQDPSPGASHTNAQLGDLGFPDLITTLDPALRNSVLAEHDGEVLSNLPPHLLAETSDLRRALPTDMRDLRGGFDGLQARYGALRHAFRDLKRPTNPPDSKSQKKDAVQLLDKSGISALIRLVFLLQNPIRTTLSDVLLNVCENKHNRAEVVTLLLSVLQDATYNLSSIEKSFAQLTSRVSKNTPSTPKSASKQRQSGFPTLSLSKSLGEDAPNLVTQQCIFILNHLVVNNEHLPSFFLNEHETAALSLKRSSSRKGKGKEPARNSKYPVNTLLGLLDRSIILDNSSTVETFARLLSIVTRPLMMLLRKDRAKDLPKSGSKEDEKMKENLGFSEVTHTQDPNTSLAAPEILSIAKKDDSEGKRKTKTLQPPQIAEANIKLICNILKARDCGSKTFQYTLATMQHLSALPEAKQIFAIELAKSAQDLSGTILPDLEELLSQIQGAPPDSEINGQALSRFSPASSHQTKLLRILKAIDYLFDRNAKPPAIDSDREEVTKYEAEKSRIHNAYQQLSFGMVWKILSECLSAVRSRPENMHIASVLLPLIEALMVVCKNAGIKDAKSPSVFRQTILTRNDTMETLFFNFTEEHRKILNQMVRATPSLMSGSFALLVQNPKVLEFDNKRNYFSRKLHEKANRENHGVLQLNIRRDLIFLDSYRALYFKSGDEMKYSKLNIRFAGEDGIDAGGLTREWYQALARQMFNPDYALFTPVASDRTTFHPNRTSAINPEHLSFFKFVGRIIGKALYDGRLLDCHFSRAVYKHILGKPVALKDIETLDLDYYKSLQWMLENDITDIITETFSIESDEYGERKIVDLIPNGRSITVTEENKHEYVRLVVEYRLNTSIQDQLSNFLTGFTDIIPEDLVKIFNEQELELLISGLPDIDVDDWRNNTEYHNYNVSSPQIQWFWRAVRSFDPEERAKLLQFATGTSKVPLNGFKELEGMGGQHQRFNIHRDYGSADRLPQSHTCFNQVDLPEYETYEQLRSTLLKAITETQGFAFA</sequence>
<comment type="catalytic activity">
    <reaction evidence="1">
        <text>S-ubiquitinyl-[E2 ubiquitin-conjugating enzyme]-L-cysteine + [acceptor protein]-L-lysine = [E2 ubiquitin-conjugating enzyme]-L-cysteine + N(6)-ubiquitinyl-[acceptor protein]-L-lysine.</text>
        <dbReference type="EC" id="2.3.2.26"/>
    </reaction>
</comment>
<feature type="compositionally biased region" description="Basic and acidic residues" evidence="12">
    <location>
        <begin position="1789"/>
        <end position="1804"/>
    </location>
</feature>
<dbReference type="FunFam" id="3.90.1750.10:FF:000003">
    <property type="entry name" value="E3 ubiquitin-protein ligase UPL1"/>
    <property type="match status" value="1"/>
</dbReference>
<feature type="compositionally biased region" description="Basic and acidic residues" evidence="12">
    <location>
        <begin position="2572"/>
        <end position="2589"/>
    </location>
</feature>
<dbReference type="InterPro" id="IPR010309">
    <property type="entry name" value="E3_Ub_ligase_DUF908"/>
</dbReference>
<evidence type="ECO:0000313" key="16">
    <source>
        <dbReference type="Proteomes" id="UP000186594"/>
    </source>
</evidence>
<gene>
    <name evidence="15" type="ORF">NEOLI_001626</name>
</gene>
<keyword evidence="9" id="KW-0539">Nucleus</keyword>
<dbReference type="OrthoDB" id="8068875at2759"/>
<dbReference type="STRING" id="1198029.A0A1U7LSM0"/>
<feature type="compositionally biased region" description="Basic and acidic residues" evidence="12">
    <location>
        <begin position="2241"/>
        <end position="2250"/>
    </location>
</feature>
<dbReference type="Pfam" id="PF06025">
    <property type="entry name" value="DUF913"/>
    <property type="match status" value="1"/>
</dbReference>
<evidence type="ECO:0000256" key="1">
    <source>
        <dbReference type="ARBA" id="ARBA00000885"/>
    </source>
</evidence>
<feature type="region of interest" description="Disordered" evidence="12">
    <location>
        <begin position="2701"/>
        <end position="2734"/>
    </location>
</feature>
<feature type="domain" description="UBA" evidence="13">
    <location>
        <begin position="1294"/>
        <end position="1334"/>
    </location>
</feature>
<dbReference type="InterPro" id="IPR035983">
    <property type="entry name" value="Hect_E3_ubiquitin_ligase"/>
</dbReference>
<dbReference type="Pfam" id="PF22562">
    <property type="entry name" value="UBA_7"/>
    <property type="match status" value="1"/>
</dbReference>
<feature type="region of interest" description="Disordered" evidence="12">
    <location>
        <begin position="2893"/>
        <end position="2912"/>
    </location>
</feature>
<dbReference type="OMA" id="ADEMKYG"/>
<feature type="domain" description="HECT" evidence="14">
    <location>
        <begin position="3377"/>
        <end position="3713"/>
    </location>
</feature>
<comment type="subcellular location">
    <subcellularLocation>
        <location evidence="2">Nucleus</location>
    </subcellularLocation>
</comment>
<evidence type="ECO:0000259" key="13">
    <source>
        <dbReference type="PROSITE" id="PS50030"/>
    </source>
</evidence>
<dbReference type="GO" id="GO:0061630">
    <property type="term" value="F:ubiquitin protein ligase activity"/>
    <property type="evidence" value="ECO:0007669"/>
    <property type="project" value="UniProtKB-EC"/>
</dbReference>
<dbReference type="Gene3D" id="3.90.1750.10">
    <property type="entry name" value="Hect, E3 ligase catalytic domains"/>
    <property type="match status" value="1"/>
</dbReference>
<feature type="compositionally biased region" description="Basic and acidic residues" evidence="12">
    <location>
        <begin position="2172"/>
        <end position="2182"/>
    </location>
</feature>
<dbReference type="InterPro" id="IPR015940">
    <property type="entry name" value="UBA"/>
</dbReference>
<dbReference type="GO" id="GO:0006511">
    <property type="term" value="P:ubiquitin-dependent protein catabolic process"/>
    <property type="evidence" value="ECO:0007669"/>
    <property type="project" value="TreeGrafter"/>
</dbReference>
<dbReference type="InterPro" id="IPR000569">
    <property type="entry name" value="HECT_dom"/>
</dbReference>
<feature type="region of interest" description="Disordered" evidence="12">
    <location>
        <begin position="1780"/>
        <end position="1817"/>
    </location>
</feature>
<dbReference type="SMART" id="SM00119">
    <property type="entry name" value="HECTc"/>
    <property type="match status" value="1"/>
</dbReference>
<keyword evidence="16" id="KW-1185">Reference proteome</keyword>
<comment type="caution">
    <text evidence="15">The sequence shown here is derived from an EMBL/GenBank/DDBJ whole genome shotgun (WGS) entry which is preliminary data.</text>
</comment>
<dbReference type="InterPro" id="IPR009060">
    <property type="entry name" value="UBA-like_sf"/>
</dbReference>
<dbReference type="PROSITE" id="PS50030">
    <property type="entry name" value="UBA"/>
    <property type="match status" value="1"/>
</dbReference>
<dbReference type="PROSITE" id="PS50237">
    <property type="entry name" value="HECT"/>
    <property type="match status" value="1"/>
</dbReference>